<keyword evidence="3" id="KW-1185">Reference proteome</keyword>
<sequence>MDLDDLGELDGSSQANTRTTKFAPKSSKFAPKLKPTSKPKPEPSSKQEPQDSAPKPQPPPVEAVSKKKENDEEDVKPPVVAEPKAEQSISNGAVKMEIDEETKEDEILTEANREEDQGEEEDMVVREIDVFFTPSIDADAQLYVLQYPLRPCWRPYELDERCKEVRVKPDSGEVEIDMSVDVDSNNYDSESANKLKMTKQTLSSSWLPPRPSGYAVGVLMGDKLHLNPIHAVVQLRPSLAHLKSGVSKRKDTVAAEAEVTVKVEPNDGKAAGPSAKQNQKVQSSTEQKAEDKECWVPLKYHSSKSDFSAQYLQKMMAEQSSPIDFTLNPYDYVDSLCPLPSNNNKAQRLSRRLLCSIPLEDRLKKLLTEGRPFHHFNTLKRHYAPDDPIEEVFVVLQKHALLVQGLWVPKSSLLFPGDPSKSLARDYVLLLFSKNPFISYDKVNNLSTSRKEEVKGFLKILAIESPPLKGWKLKENTDENFKKEYPDIVKKQEQIWKAGEDNVTNHIWRGAKGGPSRTKPGTVIKSEKAGNSDKVARKVAPGAHAGRTMSDETREAIPKALKKVFQTYKVCSLQLIRKGLRDLALSQSTLPKADARLVVKAAYGADAPEHELQDVVSQVAVELHGGLFVMKSSQENPECDALREVVINLLRVKDKLKKAEVTAAVQVSLKRDITNNEYNKVMSDFCEYKGNWWAKLDGMGIYALHSLISGGTRPFFPHEGAIKIDVVVVGSKLQCCWIGLDWTGTWLEYWYGLRD</sequence>
<dbReference type="AlphaFoldDB" id="A0A8J6CPZ5"/>
<comment type="caution">
    <text evidence="2">The sequence shown here is derived from an EMBL/GenBank/DDBJ whole genome shotgun (WGS) entry which is preliminary data.</text>
</comment>
<dbReference type="GO" id="GO:0042797">
    <property type="term" value="P:tRNA transcription by RNA polymerase III"/>
    <property type="evidence" value="ECO:0007669"/>
    <property type="project" value="TreeGrafter"/>
</dbReference>
<evidence type="ECO:0000313" key="2">
    <source>
        <dbReference type="EMBL" id="KAG8478265.1"/>
    </source>
</evidence>
<dbReference type="Proteomes" id="UP000701853">
    <property type="component" value="Chromosome 11"/>
</dbReference>
<dbReference type="GO" id="GO:0005666">
    <property type="term" value="C:RNA polymerase III complex"/>
    <property type="evidence" value="ECO:0007669"/>
    <property type="project" value="TreeGrafter"/>
</dbReference>
<accession>A0A8J6CPZ5</accession>
<evidence type="ECO:0000256" key="1">
    <source>
        <dbReference type="SAM" id="MobiDB-lite"/>
    </source>
</evidence>
<feature type="region of interest" description="Disordered" evidence="1">
    <location>
        <begin position="264"/>
        <end position="288"/>
    </location>
</feature>
<evidence type="ECO:0008006" key="4">
    <source>
        <dbReference type="Google" id="ProtNLM"/>
    </source>
</evidence>
<feature type="region of interest" description="Disordered" evidence="1">
    <location>
        <begin position="1"/>
        <end position="106"/>
    </location>
</feature>
<evidence type="ECO:0000313" key="3">
    <source>
        <dbReference type="Proteomes" id="UP000701853"/>
    </source>
</evidence>
<reference evidence="2 3" key="1">
    <citation type="journal article" date="2021" name="bioRxiv">
        <title>The Gossypium anomalum genome as a resource for cotton improvement and evolutionary analysis of hybrid incompatibility.</title>
        <authorList>
            <person name="Grover C.E."/>
            <person name="Yuan D."/>
            <person name="Arick M.A."/>
            <person name="Miller E.R."/>
            <person name="Hu G."/>
            <person name="Peterson D.G."/>
            <person name="Wendel J.F."/>
            <person name="Udall J.A."/>
        </authorList>
    </citation>
    <scope>NUCLEOTIDE SEQUENCE [LARGE SCALE GENOMIC DNA]</scope>
    <source>
        <strain evidence="2">JFW-Udall</strain>
        <tissue evidence="2">Leaf</tissue>
    </source>
</reference>
<dbReference type="EMBL" id="JAHUZN010000011">
    <property type="protein sequence ID" value="KAG8478265.1"/>
    <property type="molecule type" value="Genomic_DNA"/>
</dbReference>
<gene>
    <name evidence="2" type="ORF">CXB51_028019</name>
</gene>
<dbReference type="PANTHER" id="PTHR12069">
    <property type="entry name" value="DNA-DIRECTED RNA POLYMERASES III 80 KDA POLYPEPTIDE RNA POLYMERASE III SUBUNIT 5"/>
    <property type="match status" value="1"/>
</dbReference>
<organism evidence="2 3">
    <name type="scientific">Gossypium anomalum</name>
    <dbReference type="NCBI Taxonomy" id="47600"/>
    <lineage>
        <taxon>Eukaryota</taxon>
        <taxon>Viridiplantae</taxon>
        <taxon>Streptophyta</taxon>
        <taxon>Embryophyta</taxon>
        <taxon>Tracheophyta</taxon>
        <taxon>Spermatophyta</taxon>
        <taxon>Magnoliopsida</taxon>
        <taxon>eudicotyledons</taxon>
        <taxon>Gunneridae</taxon>
        <taxon>Pentapetalae</taxon>
        <taxon>rosids</taxon>
        <taxon>malvids</taxon>
        <taxon>Malvales</taxon>
        <taxon>Malvaceae</taxon>
        <taxon>Malvoideae</taxon>
        <taxon>Gossypium</taxon>
    </lineage>
</organism>
<protein>
    <recommendedName>
        <fullName evidence="4">DNA-directed RNA polymerase III subunit RPC5</fullName>
    </recommendedName>
</protein>
<proteinExistence type="predicted"/>
<dbReference type="InterPro" id="IPR006886">
    <property type="entry name" value="RNA_pol_III_Rpc5"/>
</dbReference>
<name>A0A8J6CPZ5_9ROSI</name>
<feature type="compositionally biased region" description="Basic and acidic residues" evidence="1">
    <location>
        <begin position="39"/>
        <end position="49"/>
    </location>
</feature>
<feature type="compositionally biased region" description="Polar residues" evidence="1">
    <location>
        <begin position="275"/>
        <end position="286"/>
    </location>
</feature>
<dbReference type="OrthoDB" id="340681at2759"/>
<dbReference type="PANTHER" id="PTHR12069:SF0">
    <property type="entry name" value="DNA-DIRECTED RNA POLYMERASE III SUBUNIT RPC5"/>
    <property type="match status" value="1"/>
</dbReference>
<dbReference type="Pfam" id="PF04801">
    <property type="entry name" value="RPC5"/>
    <property type="match status" value="1"/>
</dbReference>